<accession>A0A2D0NHG5</accession>
<dbReference type="HAMAP" id="MF_00090">
    <property type="entry name" value="PIMT"/>
    <property type="match status" value="1"/>
</dbReference>
<dbReference type="InterPro" id="IPR000682">
    <property type="entry name" value="PCMT"/>
</dbReference>
<evidence type="ECO:0000256" key="1">
    <source>
        <dbReference type="ARBA" id="ARBA00004496"/>
    </source>
</evidence>
<dbReference type="NCBIfam" id="NF001453">
    <property type="entry name" value="PRK00312.1"/>
    <property type="match status" value="1"/>
</dbReference>
<dbReference type="GO" id="GO:0005737">
    <property type="term" value="C:cytoplasm"/>
    <property type="evidence" value="ECO:0007669"/>
    <property type="project" value="UniProtKB-SubCell"/>
</dbReference>
<dbReference type="SUPFAM" id="SSF53335">
    <property type="entry name" value="S-adenosyl-L-methionine-dependent methyltransferases"/>
    <property type="match status" value="1"/>
</dbReference>
<evidence type="ECO:0000256" key="7">
    <source>
        <dbReference type="HAMAP-Rule" id="MF_00090"/>
    </source>
</evidence>
<dbReference type="GO" id="GO:0030091">
    <property type="term" value="P:protein repair"/>
    <property type="evidence" value="ECO:0007669"/>
    <property type="project" value="UniProtKB-UniRule"/>
</dbReference>
<reference evidence="8 9" key="1">
    <citation type="submission" date="2017-10" db="EMBL/GenBank/DDBJ databases">
        <title>The draft genome sequence of Lewinella nigricans NBRC 102662.</title>
        <authorList>
            <person name="Wang K."/>
        </authorList>
    </citation>
    <scope>NUCLEOTIDE SEQUENCE [LARGE SCALE GENOMIC DNA]</scope>
    <source>
        <strain evidence="8 9">NBRC 102662</strain>
    </source>
</reference>
<comment type="catalytic activity">
    <reaction evidence="7">
        <text>[protein]-L-isoaspartate + S-adenosyl-L-methionine = [protein]-L-isoaspartate alpha-methyl ester + S-adenosyl-L-homocysteine</text>
        <dbReference type="Rhea" id="RHEA:12705"/>
        <dbReference type="Rhea" id="RHEA-COMP:12143"/>
        <dbReference type="Rhea" id="RHEA-COMP:12144"/>
        <dbReference type="ChEBI" id="CHEBI:57856"/>
        <dbReference type="ChEBI" id="CHEBI:59789"/>
        <dbReference type="ChEBI" id="CHEBI:90596"/>
        <dbReference type="ChEBI" id="CHEBI:90598"/>
        <dbReference type="EC" id="2.1.1.77"/>
    </reaction>
</comment>
<dbReference type="GO" id="GO:0004719">
    <property type="term" value="F:protein-L-isoaspartate (D-aspartate) O-methyltransferase activity"/>
    <property type="evidence" value="ECO:0007669"/>
    <property type="project" value="UniProtKB-UniRule"/>
</dbReference>
<dbReference type="EMBL" id="PDUD01000011">
    <property type="protein sequence ID" value="PHN07213.1"/>
    <property type="molecule type" value="Genomic_DNA"/>
</dbReference>
<keyword evidence="6 7" id="KW-0949">S-adenosyl-L-methionine</keyword>
<evidence type="ECO:0000313" key="8">
    <source>
        <dbReference type="EMBL" id="PHN07213.1"/>
    </source>
</evidence>
<dbReference type="NCBIfam" id="TIGR00080">
    <property type="entry name" value="pimt"/>
    <property type="match status" value="1"/>
</dbReference>
<dbReference type="Pfam" id="PF01135">
    <property type="entry name" value="PCMT"/>
    <property type="match status" value="1"/>
</dbReference>
<dbReference type="EC" id="2.1.1.77" evidence="7"/>
<dbReference type="PANTHER" id="PTHR11579:SF0">
    <property type="entry name" value="PROTEIN-L-ISOASPARTATE(D-ASPARTATE) O-METHYLTRANSFERASE"/>
    <property type="match status" value="1"/>
</dbReference>
<evidence type="ECO:0000256" key="2">
    <source>
        <dbReference type="ARBA" id="ARBA00005369"/>
    </source>
</evidence>
<dbReference type="Proteomes" id="UP000223913">
    <property type="component" value="Unassembled WGS sequence"/>
</dbReference>
<dbReference type="FunFam" id="3.40.50.150:FF:000010">
    <property type="entry name" value="Protein-L-isoaspartate O-methyltransferase"/>
    <property type="match status" value="1"/>
</dbReference>
<keyword evidence="3 7" id="KW-0963">Cytoplasm</keyword>
<keyword evidence="5 7" id="KW-0808">Transferase</keyword>
<comment type="subcellular location">
    <subcellularLocation>
        <location evidence="1 7">Cytoplasm</location>
    </subcellularLocation>
</comment>
<dbReference type="OrthoDB" id="9810066at2"/>
<keyword evidence="4 7" id="KW-0489">Methyltransferase</keyword>
<evidence type="ECO:0000256" key="3">
    <source>
        <dbReference type="ARBA" id="ARBA00022490"/>
    </source>
</evidence>
<evidence type="ECO:0000256" key="6">
    <source>
        <dbReference type="ARBA" id="ARBA00022691"/>
    </source>
</evidence>
<dbReference type="PANTHER" id="PTHR11579">
    <property type="entry name" value="PROTEIN-L-ISOASPARTATE O-METHYLTRANSFERASE"/>
    <property type="match status" value="1"/>
</dbReference>
<name>A0A2D0NHG5_FLAN2</name>
<dbReference type="Gene3D" id="3.40.50.150">
    <property type="entry name" value="Vaccinia Virus protein VP39"/>
    <property type="match status" value="1"/>
</dbReference>
<gene>
    <name evidence="7" type="primary">pcm</name>
    <name evidence="8" type="ORF">CRP01_08305</name>
</gene>
<dbReference type="CDD" id="cd02440">
    <property type="entry name" value="AdoMet_MTases"/>
    <property type="match status" value="1"/>
</dbReference>
<dbReference type="AlphaFoldDB" id="A0A2D0NHG5"/>
<evidence type="ECO:0000256" key="4">
    <source>
        <dbReference type="ARBA" id="ARBA00022603"/>
    </source>
</evidence>
<organism evidence="8 9">
    <name type="scientific">Flavilitoribacter nigricans (strain ATCC 23147 / DSM 23189 / NBRC 102662 / NCIMB 1420 / SS-2)</name>
    <name type="common">Lewinella nigricans</name>
    <dbReference type="NCBI Taxonomy" id="1122177"/>
    <lineage>
        <taxon>Bacteria</taxon>
        <taxon>Pseudomonadati</taxon>
        <taxon>Bacteroidota</taxon>
        <taxon>Saprospiria</taxon>
        <taxon>Saprospirales</taxon>
        <taxon>Lewinellaceae</taxon>
        <taxon>Flavilitoribacter</taxon>
    </lineage>
</organism>
<comment type="similarity">
    <text evidence="2 7">Belongs to the methyltransferase superfamily. L-isoaspartyl/D-aspartyl protein methyltransferase family.</text>
</comment>
<feature type="active site" evidence="7">
    <location>
        <position position="64"/>
    </location>
</feature>
<protein>
    <recommendedName>
        <fullName evidence="7">Protein-L-isoaspartate O-methyltransferase</fullName>
        <ecNumber evidence="7">2.1.1.77</ecNumber>
    </recommendedName>
    <alternativeName>
        <fullName evidence="7">L-isoaspartyl protein carboxyl methyltransferase</fullName>
    </alternativeName>
    <alternativeName>
        <fullName evidence="7">Protein L-isoaspartyl methyltransferase</fullName>
    </alternativeName>
    <alternativeName>
        <fullName evidence="7">Protein-beta-aspartate methyltransferase</fullName>
        <shortName evidence="7">PIMT</shortName>
    </alternativeName>
</protein>
<sequence length="213" mass="24238">MEDSYKHKGLRRKLVESLRRKGIQDERVLSAMEVLPRHFFLDDAFAEWAYTDKPFQIGKGQTISQPFTVAYQTELLEVKKREKILEIGTGSGYQAAILAIMGARVFTVERHAQLHENAKKLLRHLKLGNIRCFHRDGFNGLPEFAPYAKILVTAGAAEVPQALLDQLEVGGMLVIPVGKKVQTMYRITRKGADDFQTEKFNTFRFVPFLKGLD</sequence>
<evidence type="ECO:0000256" key="5">
    <source>
        <dbReference type="ARBA" id="ARBA00022679"/>
    </source>
</evidence>
<dbReference type="RefSeq" id="WP_099149547.1">
    <property type="nucleotide sequence ID" value="NZ_PDUD01000011.1"/>
</dbReference>
<comment type="function">
    <text evidence="7">Catalyzes the methyl esterification of L-isoaspartyl residues in peptides and proteins that result from spontaneous decomposition of normal L-aspartyl and L-asparaginyl residues. It plays a role in the repair and/or degradation of damaged proteins.</text>
</comment>
<proteinExistence type="inferred from homology"/>
<dbReference type="GO" id="GO:0032259">
    <property type="term" value="P:methylation"/>
    <property type="evidence" value="ECO:0007669"/>
    <property type="project" value="UniProtKB-KW"/>
</dbReference>
<keyword evidence="9" id="KW-1185">Reference proteome</keyword>
<dbReference type="InterPro" id="IPR029063">
    <property type="entry name" value="SAM-dependent_MTases_sf"/>
</dbReference>
<comment type="caution">
    <text evidence="8">The sequence shown here is derived from an EMBL/GenBank/DDBJ whole genome shotgun (WGS) entry which is preliminary data.</text>
</comment>
<evidence type="ECO:0000313" key="9">
    <source>
        <dbReference type="Proteomes" id="UP000223913"/>
    </source>
</evidence>